<feature type="repeat" description="Hemopexin" evidence="1">
    <location>
        <begin position="121"/>
        <end position="167"/>
    </location>
</feature>
<feature type="repeat" description="Hemopexin" evidence="1">
    <location>
        <begin position="173"/>
        <end position="224"/>
    </location>
</feature>
<dbReference type="PROSITE" id="PS51642">
    <property type="entry name" value="HEMOPEXIN_2"/>
    <property type="match status" value="2"/>
</dbReference>
<evidence type="ECO:0000256" key="1">
    <source>
        <dbReference type="PROSITE-ProRule" id="PRU01011"/>
    </source>
</evidence>
<keyword evidence="3" id="KW-1185">Reference proteome</keyword>
<proteinExistence type="predicted"/>
<name>A0A9Q1K765_9CARY</name>
<dbReference type="EMBL" id="JAKOGI010000291">
    <property type="protein sequence ID" value="KAJ8437582.1"/>
    <property type="molecule type" value="Genomic_DNA"/>
</dbReference>
<dbReference type="Proteomes" id="UP001153076">
    <property type="component" value="Unassembled WGS sequence"/>
</dbReference>
<evidence type="ECO:0000313" key="2">
    <source>
        <dbReference type="EMBL" id="KAJ8437582.1"/>
    </source>
</evidence>
<evidence type="ECO:0000313" key="3">
    <source>
        <dbReference type="Proteomes" id="UP001153076"/>
    </source>
</evidence>
<dbReference type="AlphaFoldDB" id="A0A9Q1K765"/>
<dbReference type="InterPro" id="IPR018487">
    <property type="entry name" value="Hemopexin-like_repeat"/>
</dbReference>
<dbReference type="Gene3D" id="2.110.10.10">
    <property type="entry name" value="Hemopexin-like domain"/>
    <property type="match status" value="1"/>
</dbReference>
<organism evidence="2 3">
    <name type="scientific">Carnegiea gigantea</name>
    <dbReference type="NCBI Taxonomy" id="171969"/>
    <lineage>
        <taxon>Eukaryota</taxon>
        <taxon>Viridiplantae</taxon>
        <taxon>Streptophyta</taxon>
        <taxon>Embryophyta</taxon>
        <taxon>Tracheophyta</taxon>
        <taxon>Spermatophyta</taxon>
        <taxon>Magnoliopsida</taxon>
        <taxon>eudicotyledons</taxon>
        <taxon>Gunneridae</taxon>
        <taxon>Pentapetalae</taxon>
        <taxon>Caryophyllales</taxon>
        <taxon>Cactineae</taxon>
        <taxon>Cactaceae</taxon>
        <taxon>Cactoideae</taxon>
        <taxon>Echinocereeae</taxon>
        <taxon>Carnegiea</taxon>
    </lineage>
</organism>
<dbReference type="SUPFAM" id="SSF50923">
    <property type="entry name" value="Hemopexin-like domain"/>
    <property type="match status" value="1"/>
</dbReference>
<dbReference type="InterPro" id="IPR036375">
    <property type="entry name" value="Hemopexin-like_dom_sf"/>
</dbReference>
<dbReference type="OrthoDB" id="756060at2759"/>
<dbReference type="Pfam" id="PF00045">
    <property type="entry name" value="Hemopexin"/>
    <property type="match status" value="1"/>
</dbReference>
<reference evidence="2" key="1">
    <citation type="submission" date="2022-04" db="EMBL/GenBank/DDBJ databases">
        <title>Carnegiea gigantea Genome sequencing and assembly v2.</title>
        <authorList>
            <person name="Copetti D."/>
            <person name="Sanderson M.J."/>
            <person name="Burquez A."/>
            <person name="Wojciechowski M.F."/>
        </authorList>
    </citation>
    <scope>NUCLEOTIDE SEQUENCE</scope>
    <source>
        <strain evidence="2">SGP5-SGP5p</strain>
        <tissue evidence="2">Aerial part</tissue>
    </source>
</reference>
<accession>A0A9Q1K765</accession>
<gene>
    <name evidence="2" type="ORF">Cgig2_005333</name>
</gene>
<sequence length="241" mass="26698">MAAKGEGWIDAAFRSSRVNEAYLFMKNKYIQENYAPGTTNDHVVNGPLPISTGFPSLAGTVFGDVGIDCAFGVPGTNYAFIFSGDLCAKIEYAPGTTNDHIVQGPMTIAQMFPFFKSTVFDKGLDAAFESTRENEAYIFRGKYYSRINYDEGRLITTRPITDGFPCLENTIFESGIGAAFASHLNNEAYLFKEQYYARLYFTPGATNDKLMGGVREILDYWPSLRGILPQGNLCGLNKLVR</sequence>
<comment type="caution">
    <text evidence="2">The sequence shown here is derived from an EMBL/GenBank/DDBJ whole genome shotgun (WGS) entry which is preliminary data.</text>
</comment>
<protein>
    <submittedName>
        <fullName evidence="2">Uncharacterized protein</fullName>
    </submittedName>
</protein>
<dbReference type="SMART" id="SM00120">
    <property type="entry name" value="HX"/>
    <property type="match status" value="4"/>
</dbReference>